<protein>
    <submittedName>
        <fullName evidence="3">Unannotated protein</fullName>
    </submittedName>
</protein>
<dbReference type="InterPro" id="IPR050275">
    <property type="entry name" value="PGM_Phosphatase"/>
</dbReference>
<dbReference type="Gene3D" id="3.40.50.1240">
    <property type="entry name" value="Phosphoglycerate mutase-like"/>
    <property type="match status" value="1"/>
</dbReference>
<accession>A0A6J6DA29</accession>
<dbReference type="InterPro" id="IPR013078">
    <property type="entry name" value="His_Pase_superF_clade-1"/>
</dbReference>
<dbReference type="InterPro" id="IPR001345">
    <property type="entry name" value="PG/BPGM_mutase_AS"/>
</dbReference>
<keyword evidence="2" id="KW-0413">Isomerase</keyword>
<dbReference type="EMBL" id="CAEZVY010000029">
    <property type="protein sequence ID" value="CAB4638928.1"/>
    <property type="molecule type" value="Genomic_DNA"/>
</dbReference>
<evidence type="ECO:0000256" key="1">
    <source>
        <dbReference type="ARBA" id="ARBA00023152"/>
    </source>
</evidence>
<keyword evidence="1" id="KW-0324">Glycolysis</keyword>
<evidence type="ECO:0000313" key="4">
    <source>
        <dbReference type="EMBL" id="CAB4638928.1"/>
    </source>
</evidence>
<name>A0A6J6DA29_9ZZZZ</name>
<dbReference type="CDD" id="cd07067">
    <property type="entry name" value="HP_PGM_like"/>
    <property type="match status" value="1"/>
</dbReference>
<dbReference type="InterPro" id="IPR029033">
    <property type="entry name" value="His_PPase_superfam"/>
</dbReference>
<proteinExistence type="predicted"/>
<sequence length="212" mass="23240">MTRFFIVRHGETEWNKVRRIQGVSDIPLNDTGLEQAHAVAEILSAHSFDAIVSSPLSRARDTARVIAERLGMPEPEIFQGLIERNYGDAEGSNGQDLDHLYPPGTEIPGREPREAVTARALAVLRELALRHPDSDVIAVAHGGVIRSVVEHVAPGQHNEPITNCSVHSFRMVAGSLELVAFDDPMEVAAHNLAAVEFEDQNPAEAREDSPRH</sequence>
<dbReference type="GO" id="GO:0005737">
    <property type="term" value="C:cytoplasm"/>
    <property type="evidence" value="ECO:0007669"/>
    <property type="project" value="TreeGrafter"/>
</dbReference>
<dbReference type="GO" id="GO:0016791">
    <property type="term" value="F:phosphatase activity"/>
    <property type="evidence" value="ECO:0007669"/>
    <property type="project" value="TreeGrafter"/>
</dbReference>
<dbReference type="EMBL" id="CAEZTM010000002">
    <property type="protein sequence ID" value="CAB4560757.1"/>
    <property type="molecule type" value="Genomic_DNA"/>
</dbReference>
<dbReference type="PROSITE" id="PS00175">
    <property type="entry name" value="PG_MUTASE"/>
    <property type="match status" value="1"/>
</dbReference>
<evidence type="ECO:0000256" key="2">
    <source>
        <dbReference type="ARBA" id="ARBA00023235"/>
    </source>
</evidence>
<gene>
    <name evidence="3" type="ORF">UFOPK1684_00071</name>
    <name evidence="4" type="ORF">UFOPK2158_00403</name>
</gene>
<reference evidence="3" key="1">
    <citation type="submission" date="2020-05" db="EMBL/GenBank/DDBJ databases">
        <authorList>
            <person name="Chiriac C."/>
            <person name="Salcher M."/>
            <person name="Ghai R."/>
            <person name="Kavagutti S V."/>
        </authorList>
    </citation>
    <scope>NUCLEOTIDE SEQUENCE</scope>
</reference>
<dbReference type="PANTHER" id="PTHR48100:SF1">
    <property type="entry name" value="HISTIDINE PHOSPHATASE FAMILY PROTEIN-RELATED"/>
    <property type="match status" value="1"/>
</dbReference>
<dbReference type="SMART" id="SM00855">
    <property type="entry name" value="PGAM"/>
    <property type="match status" value="1"/>
</dbReference>
<evidence type="ECO:0000313" key="3">
    <source>
        <dbReference type="EMBL" id="CAB4560757.1"/>
    </source>
</evidence>
<dbReference type="Pfam" id="PF00300">
    <property type="entry name" value="His_Phos_1"/>
    <property type="match status" value="1"/>
</dbReference>
<dbReference type="AlphaFoldDB" id="A0A6J6DA29"/>
<organism evidence="3">
    <name type="scientific">freshwater metagenome</name>
    <dbReference type="NCBI Taxonomy" id="449393"/>
    <lineage>
        <taxon>unclassified sequences</taxon>
        <taxon>metagenomes</taxon>
        <taxon>ecological metagenomes</taxon>
    </lineage>
</organism>
<dbReference type="SUPFAM" id="SSF53254">
    <property type="entry name" value="Phosphoglycerate mutase-like"/>
    <property type="match status" value="1"/>
</dbReference>
<dbReference type="PANTHER" id="PTHR48100">
    <property type="entry name" value="BROAD-SPECIFICITY PHOSPHATASE YOR283W-RELATED"/>
    <property type="match status" value="1"/>
</dbReference>